<dbReference type="Pfam" id="PF05057">
    <property type="entry name" value="DUF676"/>
    <property type="match status" value="1"/>
</dbReference>
<keyword evidence="5" id="KW-1185">Reference proteome</keyword>
<comment type="similarity">
    <text evidence="1">Belongs to the putative lipase ROG1 family.</text>
</comment>
<feature type="region of interest" description="Disordered" evidence="2">
    <location>
        <begin position="239"/>
        <end position="273"/>
    </location>
</feature>
<feature type="compositionally biased region" description="Polar residues" evidence="2">
    <location>
        <begin position="262"/>
        <end position="273"/>
    </location>
</feature>
<dbReference type="InterPro" id="IPR029058">
    <property type="entry name" value="AB_hydrolase_fold"/>
</dbReference>
<feature type="compositionally biased region" description="Polar residues" evidence="2">
    <location>
        <begin position="203"/>
        <end position="216"/>
    </location>
</feature>
<evidence type="ECO:0000313" key="4">
    <source>
        <dbReference type="EMBL" id="KAL2917593.1"/>
    </source>
</evidence>
<feature type="region of interest" description="Disordered" evidence="2">
    <location>
        <begin position="795"/>
        <end position="817"/>
    </location>
</feature>
<protein>
    <recommendedName>
        <fullName evidence="3">DUF676 domain-containing protein</fullName>
    </recommendedName>
</protein>
<dbReference type="Proteomes" id="UP001527925">
    <property type="component" value="Unassembled WGS sequence"/>
</dbReference>
<dbReference type="PANTHER" id="PTHR12482:SF5">
    <property type="entry name" value="DUF676 DOMAIN-CONTAINING PROTEIN"/>
    <property type="match status" value="1"/>
</dbReference>
<gene>
    <name evidence="4" type="ORF">HK105_202879</name>
</gene>
<evidence type="ECO:0000256" key="1">
    <source>
        <dbReference type="ARBA" id="ARBA00007920"/>
    </source>
</evidence>
<feature type="region of interest" description="Disordered" evidence="2">
    <location>
        <begin position="189"/>
        <end position="216"/>
    </location>
</feature>
<evidence type="ECO:0000313" key="5">
    <source>
        <dbReference type="Proteomes" id="UP001527925"/>
    </source>
</evidence>
<name>A0ABR4NDI6_9FUNG</name>
<dbReference type="InterPro" id="IPR007751">
    <property type="entry name" value="DUF676_lipase-like"/>
</dbReference>
<dbReference type="PANTHER" id="PTHR12482">
    <property type="entry name" value="LIPASE ROG1-RELATED-RELATED"/>
    <property type="match status" value="1"/>
</dbReference>
<dbReference type="EMBL" id="JADGIZ020000010">
    <property type="protein sequence ID" value="KAL2917593.1"/>
    <property type="molecule type" value="Genomic_DNA"/>
</dbReference>
<dbReference type="SUPFAM" id="SSF53474">
    <property type="entry name" value="alpha/beta-Hydrolases"/>
    <property type="match status" value="1"/>
</dbReference>
<dbReference type="InterPro" id="IPR044294">
    <property type="entry name" value="Lipase-like"/>
</dbReference>
<comment type="caution">
    <text evidence="4">The sequence shown here is derived from an EMBL/GenBank/DDBJ whole genome shotgun (WGS) entry which is preliminary data.</text>
</comment>
<sequence length="924" mass="100726">MPLAQTVQAVVCLGHFINIDVYQRGLYKLQCRLYKRSHRRSRSGDPACRKRIDAVPLRIIHSEEFLGHLPPALEKTVFVSSTFNLTTQRERIPLLCGAVFEATDIFCDSGAPDEETCAYLEVQLFFSPDEASADPDRLELQQTRTIKINDFMSTRTHVLEHISVTFDGVFFSTCDIAVATVPLRFVPEAPAQPGSSAHRKQRQSSQESPQAHTQNSGQAVVASIFSSLAGILGAPWHPEALPPLPDRPQAPAYPKKSDDIRTSSSTASIHSTGAPQSVTLSIAEAVGELPIHQLMCTAISSISVLLDLHVATCELMQDAEAPALPFAIPETPVSVITQAIRSSLPRLDSAHLPLGFAFPHGDQPVSSRAQATSLLALFSGMLRKWINVEQRNQSDSDTAHSTSKIAASLSAPIQEAWGLYAAAIVARYGQIVSGIRASNAQRRLEDLCEKVRLGVHESPLEFLSTSQCRALLLETFPPPDYPTLVAHSMSPRHHQRMPADNNTKNGSVYKSPHNDCIAPSSRGASQDEIPSTCKSTDPATCACFDDITSAIRQMAVQVQASLDSSSSQKELSLIPNGDLSAAVSSSAVRISEQHLDVSGESHTQEKCPCHMIIFVHGLLGSSFDFRQYKNRLECTLVELGVPLSLFQFVNSSAYEDDTFEDIELMADRLANEVAAHVARVRNRTVATISPAMHPLLDRLHALTTLATPHLSLATHQNTLINSAIGIYQAISRSKCIEQLAMRDHPDPRQTLLFRLASDDTLERFNRVVMFGSLQDKYVPFDGALSLCSDLHHSTHTARANGGQPNPSHTHTAEEVLSTSLPPSTASFWGVEDAIKEMASLFNARLARIPRVHRFNVHFPALEDPERIGTLFSSDPLGRMAHLAMIEDPAMIDMSIVACGLHMPCRGSNHGPGGATAAGHDCDSE</sequence>
<feature type="domain" description="DUF676" evidence="3">
    <location>
        <begin position="608"/>
        <end position="782"/>
    </location>
</feature>
<organism evidence="4 5">
    <name type="scientific">Polyrhizophydium stewartii</name>
    <dbReference type="NCBI Taxonomy" id="2732419"/>
    <lineage>
        <taxon>Eukaryota</taxon>
        <taxon>Fungi</taxon>
        <taxon>Fungi incertae sedis</taxon>
        <taxon>Chytridiomycota</taxon>
        <taxon>Chytridiomycota incertae sedis</taxon>
        <taxon>Chytridiomycetes</taxon>
        <taxon>Rhizophydiales</taxon>
        <taxon>Rhizophydiales incertae sedis</taxon>
        <taxon>Polyrhizophydium</taxon>
    </lineage>
</organism>
<evidence type="ECO:0000259" key="3">
    <source>
        <dbReference type="Pfam" id="PF05057"/>
    </source>
</evidence>
<reference evidence="4 5" key="1">
    <citation type="submission" date="2023-09" db="EMBL/GenBank/DDBJ databases">
        <title>Pangenome analysis of Batrachochytrium dendrobatidis and related Chytrids.</title>
        <authorList>
            <person name="Yacoub M.N."/>
            <person name="Stajich J.E."/>
            <person name="James T.Y."/>
        </authorList>
    </citation>
    <scope>NUCLEOTIDE SEQUENCE [LARGE SCALE GENOMIC DNA]</scope>
    <source>
        <strain evidence="4 5">JEL0888</strain>
    </source>
</reference>
<proteinExistence type="inferred from homology"/>
<accession>A0ABR4NDI6</accession>
<evidence type="ECO:0000256" key="2">
    <source>
        <dbReference type="SAM" id="MobiDB-lite"/>
    </source>
</evidence>